<evidence type="ECO:0000313" key="1">
    <source>
        <dbReference type="EMBL" id="VDP24909.1"/>
    </source>
</evidence>
<dbReference type="EMBL" id="UZAM01013026">
    <property type="protein sequence ID" value="VDP24909.1"/>
    <property type="molecule type" value="Genomic_DNA"/>
</dbReference>
<reference evidence="1 2" key="2">
    <citation type="submission" date="2018-11" db="EMBL/GenBank/DDBJ databases">
        <authorList>
            <consortium name="Pathogen Informatics"/>
        </authorList>
    </citation>
    <scope>NUCLEOTIDE SEQUENCE [LARGE SCALE GENOMIC DNA]</scope>
</reference>
<dbReference type="Proteomes" id="UP000270296">
    <property type="component" value="Unassembled WGS sequence"/>
</dbReference>
<dbReference type="WBParaSite" id="SBAD_0001002501-mRNA-1">
    <property type="protein sequence ID" value="SBAD_0001002501-mRNA-1"/>
    <property type="gene ID" value="SBAD_0001002501"/>
</dbReference>
<organism evidence="3">
    <name type="scientific">Soboliphyme baturini</name>
    <dbReference type="NCBI Taxonomy" id="241478"/>
    <lineage>
        <taxon>Eukaryota</taxon>
        <taxon>Metazoa</taxon>
        <taxon>Ecdysozoa</taxon>
        <taxon>Nematoda</taxon>
        <taxon>Enoplea</taxon>
        <taxon>Dorylaimia</taxon>
        <taxon>Dioctophymatida</taxon>
        <taxon>Dioctophymatoidea</taxon>
        <taxon>Soboliphymatidae</taxon>
        <taxon>Soboliphyme</taxon>
    </lineage>
</organism>
<sequence length="64" mass="6976">MQAKLLNLLPFPVGNFRQLYKLNVSIFVAKERTEGDAMSSACLSTIAKRSGATAAEEYNLQAVV</sequence>
<evidence type="ECO:0000313" key="3">
    <source>
        <dbReference type="WBParaSite" id="SBAD_0001002501-mRNA-1"/>
    </source>
</evidence>
<keyword evidence="2" id="KW-1185">Reference proteome</keyword>
<evidence type="ECO:0000313" key="2">
    <source>
        <dbReference type="Proteomes" id="UP000270296"/>
    </source>
</evidence>
<dbReference type="AlphaFoldDB" id="A0A183J1C9"/>
<reference evidence="3" key="1">
    <citation type="submission" date="2016-06" db="UniProtKB">
        <authorList>
            <consortium name="WormBaseParasite"/>
        </authorList>
    </citation>
    <scope>IDENTIFICATION</scope>
</reference>
<name>A0A183J1C9_9BILA</name>
<protein>
    <submittedName>
        <fullName evidence="1 3">Uncharacterized protein</fullName>
    </submittedName>
</protein>
<accession>A0A183J1C9</accession>
<gene>
    <name evidence="1" type="ORF">SBAD_LOCUS9677</name>
</gene>
<proteinExistence type="predicted"/>